<dbReference type="Proteomes" id="UP001239085">
    <property type="component" value="Unassembled WGS sequence"/>
</dbReference>
<feature type="transmembrane region" description="Helical" evidence="1">
    <location>
        <begin position="33"/>
        <end position="50"/>
    </location>
</feature>
<name>A0ABU0PAP7_9MICO</name>
<evidence type="ECO:0000256" key="1">
    <source>
        <dbReference type="SAM" id="Phobius"/>
    </source>
</evidence>
<dbReference type="RefSeq" id="WP_307362124.1">
    <property type="nucleotide sequence ID" value="NZ_JAUSXK010000001.1"/>
</dbReference>
<evidence type="ECO:0000313" key="3">
    <source>
        <dbReference type="Proteomes" id="UP001239085"/>
    </source>
</evidence>
<sequence length="69" mass="7375">MAASKKQRWSWLGGTVVLVVLGVVIGLVLQNVWLGLLLAAIVSLVWLFAVESRKGDNAGVNDESNGIEL</sequence>
<evidence type="ECO:0000313" key="2">
    <source>
        <dbReference type="EMBL" id="MDQ0644414.1"/>
    </source>
</evidence>
<keyword evidence="1" id="KW-1133">Transmembrane helix</keyword>
<proteinExistence type="predicted"/>
<organism evidence="2 3">
    <name type="scientific">Microbacterium murale</name>
    <dbReference type="NCBI Taxonomy" id="1081040"/>
    <lineage>
        <taxon>Bacteria</taxon>
        <taxon>Bacillati</taxon>
        <taxon>Actinomycetota</taxon>
        <taxon>Actinomycetes</taxon>
        <taxon>Micrococcales</taxon>
        <taxon>Microbacteriaceae</taxon>
        <taxon>Microbacterium</taxon>
    </lineage>
</organism>
<keyword evidence="3" id="KW-1185">Reference proteome</keyword>
<accession>A0ABU0PAP7</accession>
<protein>
    <submittedName>
        <fullName evidence="2">Membrane protein YccC</fullName>
    </submittedName>
</protein>
<dbReference type="EMBL" id="JAUSXK010000001">
    <property type="protein sequence ID" value="MDQ0644414.1"/>
    <property type="molecule type" value="Genomic_DNA"/>
</dbReference>
<gene>
    <name evidence="2" type="ORF">QFZ46_002574</name>
</gene>
<comment type="caution">
    <text evidence="2">The sequence shown here is derived from an EMBL/GenBank/DDBJ whole genome shotgun (WGS) entry which is preliminary data.</text>
</comment>
<feature type="transmembrane region" description="Helical" evidence="1">
    <location>
        <begin position="9"/>
        <end position="27"/>
    </location>
</feature>
<keyword evidence="1" id="KW-0812">Transmembrane</keyword>
<keyword evidence="1" id="KW-0472">Membrane</keyword>
<reference evidence="2 3" key="1">
    <citation type="submission" date="2023-07" db="EMBL/GenBank/DDBJ databases">
        <title>Comparative genomics of wheat-associated soil bacteria to identify genetic determinants of phenazine resistance.</title>
        <authorList>
            <person name="Mouncey N."/>
        </authorList>
    </citation>
    <scope>NUCLEOTIDE SEQUENCE [LARGE SCALE GENOMIC DNA]</scope>
    <source>
        <strain evidence="2 3">W2I7</strain>
    </source>
</reference>